<dbReference type="PANTHER" id="PTHR47729:SF1">
    <property type="entry name" value="OVOMUCOID-LIKE-RELATED"/>
    <property type="match status" value="1"/>
</dbReference>
<keyword evidence="2" id="KW-0964">Secreted</keyword>
<dbReference type="PANTHER" id="PTHR47729">
    <property type="entry name" value="SERINE PEPTIDASE INHIBITOR, KAZAL TYPE 2, TANDEM DUPLICATE 1-RELATED"/>
    <property type="match status" value="1"/>
</dbReference>
<evidence type="ECO:0000256" key="3">
    <source>
        <dbReference type="ARBA" id="ARBA00022690"/>
    </source>
</evidence>
<dbReference type="PROSITE" id="PS51465">
    <property type="entry name" value="KAZAL_2"/>
    <property type="match status" value="1"/>
</dbReference>
<name>A0A0S7EH75_9TELE</name>
<feature type="non-terminal residue" evidence="7">
    <location>
        <position position="1"/>
    </location>
</feature>
<dbReference type="AlphaFoldDB" id="A0A0S7EH75"/>
<organism evidence="7">
    <name type="scientific">Poeciliopsis prolifica</name>
    <name type="common">blackstripe livebearer</name>
    <dbReference type="NCBI Taxonomy" id="188132"/>
    <lineage>
        <taxon>Eukaryota</taxon>
        <taxon>Metazoa</taxon>
        <taxon>Chordata</taxon>
        <taxon>Craniata</taxon>
        <taxon>Vertebrata</taxon>
        <taxon>Euteleostomi</taxon>
        <taxon>Actinopterygii</taxon>
        <taxon>Neopterygii</taxon>
        <taxon>Teleostei</taxon>
        <taxon>Neoteleostei</taxon>
        <taxon>Acanthomorphata</taxon>
        <taxon>Ovalentaria</taxon>
        <taxon>Atherinomorphae</taxon>
        <taxon>Cyprinodontiformes</taxon>
        <taxon>Poeciliidae</taxon>
        <taxon>Poeciliinae</taxon>
        <taxon>Poeciliopsis</taxon>
    </lineage>
</organism>
<gene>
    <name evidence="7" type="primary">ISK1</name>
</gene>
<accession>A0A0S7EH75</accession>
<dbReference type="SMART" id="SM00280">
    <property type="entry name" value="KAZAL"/>
    <property type="match status" value="1"/>
</dbReference>
<evidence type="ECO:0000256" key="2">
    <source>
        <dbReference type="ARBA" id="ARBA00022525"/>
    </source>
</evidence>
<evidence type="ECO:0000256" key="5">
    <source>
        <dbReference type="ARBA" id="ARBA00023157"/>
    </source>
</evidence>
<dbReference type="InterPro" id="IPR002350">
    <property type="entry name" value="Kazal_dom"/>
</dbReference>
<keyword evidence="3" id="KW-0646">Protease inhibitor</keyword>
<dbReference type="InterPro" id="IPR001239">
    <property type="entry name" value="Prot_inh_Kazal-m"/>
</dbReference>
<evidence type="ECO:0000313" key="7">
    <source>
        <dbReference type="EMBL" id="JAO04335.1"/>
    </source>
</evidence>
<comment type="subcellular location">
    <subcellularLocation>
        <location evidence="1">Secreted</location>
    </subcellularLocation>
</comment>
<proteinExistence type="predicted"/>
<keyword evidence="4" id="KW-0722">Serine protease inhibitor</keyword>
<dbReference type="InterPro" id="IPR051597">
    <property type="entry name" value="Bifunctional_prot_inhibitor"/>
</dbReference>
<sequence>CGLLVVPICLRFSKSYSSTNTMTGRLVVLGLLIVCIAADATDKSGSTRKPSCPDGKIGRCTKILDPVCGSDGVTYSNECVLCREIVETKRDIWIAKEGPC</sequence>
<dbReference type="SUPFAM" id="SSF100895">
    <property type="entry name" value="Kazal-type serine protease inhibitors"/>
    <property type="match status" value="1"/>
</dbReference>
<keyword evidence="5" id="KW-1015">Disulfide bond</keyword>
<reference evidence="7" key="1">
    <citation type="submission" date="2014-12" db="EMBL/GenBank/DDBJ databases">
        <title>Parallel Evolution in Life History Adaptation Evident in the Tissue-Specific Poeciliopsis prolifica transcriptome.</title>
        <authorList>
            <person name="Jue N.K."/>
            <person name="Foley R.J."/>
            <person name="Obergfell C."/>
            <person name="Reznick D.N."/>
            <person name="O'Neill R.J."/>
            <person name="O'Neill M.J."/>
        </authorList>
    </citation>
    <scope>NUCLEOTIDE SEQUENCE</scope>
</reference>
<dbReference type="GO" id="GO:0005576">
    <property type="term" value="C:extracellular region"/>
    <property type="evidence" value="ECO:0007669"/>
    <property type="project" value="UniProtKB-SubCell"/>
</dbReference>
<dbReference type="Pfam" id="PF00050">
    <property type="entry name" value="Kazal_1"/>
    <property type="match status" value="1"/>
</dbReference>
<protein>
    <submittedName>
        <fullName evidence="7">ISK1</fullName>
    </submittedName>
</protein>
<dbReference type="InterPro" id="IPR036058">
    <property type="entry name" value="Kazal_dom_sf"/>
</dbReference>
<dbReference type="PRINTS" id="PR00290">
    <property type="entry name" value="KAZALINHBTR"/>
</dbReference>
<evidence type="ECO:0000259" key="6">
    <source>
        <dbReference type="PROSITE" id="PS51465"/>
    </source>
</evidence>
<evidence type="ECO:0000256" key="1">
    <source>
        <dbReference type="ARBA" id="ARBA00004613"/>
    </source>
</evidence>
<dbReference type="PROSITE" id="PS00282">
    <property type="entry name" value="KAZAL_1"/>
    <property type="match status" value="1"/>
</dbReference>
<dbReference type="GO" id="GO:0004867">
    <property type="term" value="F:serine-type endopeptidase inhibitor activity"/>
    <property type="evidence" value="ECO:0007669"/>
    <property type="project" value="UniProtKB-KW"/>
</dbReference>
<feature type="domain" description="Kazal-like" evidence="6">
    <location>
        <begin position="46"/>
        <end position="100"/>
    </location>
</feature>
<evidence type="ECO:0000256" key="4">
    <source>
        <dbReference type="ARBA" id="ARBA00022900"/>
    </source>
</evidence>
<dbReference type="Gene3D" id="3.30.60.30">
    <property type="match status" value="1"/>
</dbReference>
<dbReference type="EMBL" id="GBYX01477351">
    <property type="protein sequence ID" value="JAO04335.1"/>
    <property type="molecule type" value="Transcribed_RNA"/>
</dbReference>